<accession>A0A4Z0CAL4</accession>
<dbReference type="Pfam" id="PF00512">
    <property type="entry name" value="HisKA"/>
    <property type="match status" value="1"/>
</dbReference>
<evidence type="ECO:0000256" key="3">
    <source>
        <dbReference type="ARBA" id="ARBA00012438"/>
    </source>
</evidence>
<dbReference type="PRINTS" id="PR00344">
    <property type="entry name" value="BCTRLSENSOR"/>
</dbReference>
<keyword evidence="11" id="KW-0547">Nucleotide-binding</keyword>
<evidence type="ECO:0000256" key="15">
    <source>
        <dbReference type="ARBA" id="ARBA00023012"/>
    </source>
</evidence>
<evidence type="ECO:0000313" key="20">
    <source>
        <dbReference type="Proteomes" id="UP000297839"/>
    </source>
</evidence>
<dbReference type="Pfam" id="PF11808">
    <property type="entry name" value="PhoR"/>
    <property type="match status" value="1"/>
</dbReference>
<evidence type="ECO:0000256" key="7">
    <source>
        <dbReference type="ARBA" id="ARBA00022553"/>
    </source>
</evidence>
<dbReference type="Gene3D" id="3.30.450.20">
    <property type="entry name" value="PAS domain"/>
    <property type="match status" value="1"/>
</dbReference>
<dbReference type="FunFam" id="3.30.565.10:FF:000006">
    <property type="entry name" value="Sensor histidine kinase WalK"/>
    <property type="match status" value="1"/>
</dbReference>
<dbReference type="AlphaFoldDB" id="A0A4Z0CAL4"/>
<dbReference type="InterPro" id="IPR003594">
    <property type="entry name" value="HATPase_dom"/>
</dbReference>
<keyword evidence="7" id="KW-0597">Phosphoprotein</keyword>
<dbReference type="EC" id="2.7.13.3" evidence="3"/>
<evidence type="ECO:0000256" key="16">
    <source>
        <dbReference type="ARBA" id="ARBA00023136"/>
    </source>
</evidence>
<evidence type="ECO:0000256" key="12">
    <source>
        <dbReference type="ARBA" id="ARBA00022777"/>
    </source>
</evidence>
<keyword evidence="16" id="KW-0472">Membrane</keyword>
<dbReference type="SMART" id="SM00091">
    <property type="entry name" value="PAS"/>
    <property type="match status" value="1"/>
</dbReference>
<evidence type="ECO:0000256" key="6">
    <source>
        <dbReference type="ARBA" id="ARBA00022475"/>
    </source>
</evidence>
<dbReference type="RefSeq" id="WP_135247992.1">
    <property type="nucleotide sequence ID" value="NZ_SMLK01000001.1"/>
</dbReference>
<dbReference type="InterPro" id="IPR014310">
    <property type="entry name" value="Sig_transdc_His_kinase_PhoR"/>
</dbReference>
<evidence type="ECO:0000256" key="9">
    <source>
        <dbReference type="ARBA" id="ARBA00022679"/>
    </source>
</evidence>
<comment type="caution">
    <text evidence="19">The sequence shown here is derived from an EMBL/GenBank/DDBJ whole genome shotgun (WGS) entry which is preliminary data.</text>
</comment>
<dbReference type="InterPro" id="IPR000014">
    <property type="entry name" value="PAS"/>
</dbReference>
<dbReference type="PANTHER" id="PTHR45453">
    <property type="entry name" value="PHOSPHATE REGULON SENSOR PROTEIN PHOR"/>
    <property type="match status" value="1"/>
</dbReference>
<comment type="function">
    <text evidence="17">Member of the two-component regulatory system PhoR/PhoB involved in the phosphate regulon genes expression. PhoR may function as a membrane-associated protein kinase that phosphorylates PhoB in response to environmental signals.</text>
</comment>
<keyword evidence="15" id="KW-0902">Two-component regulatory system</keyword>
<dbReference type="PANTHER" id="PTHR45453:SF1">
    <property type="entry name" value="PHOSPHATE REGULON SENSOR PROTEIN PHOR"/>
    <property type="match status" value="1"/>
</dbReference>
<evidence type="ECO:0000256" key="2">
    <source>
        <dbReference type="ARBA" id="ARBA00004429"/>
    </source>
</evidence>
<dbReference type="CDD" id="cd00082">
    <property type="entry name" value="HisKA"/>
    <property type="match status" value="1"/>
</dbReference>
<dbReference type="SMART" id="SM00388">
    <property type="entry name" value="HisKA"/>
    <property type="match status" value="1"/>
</dbReference>
<evidence type="ECO:0000256" key="1">
    <source>
        <dbReference type="ARBA" id="ARBA00000085"/>
    </source>
</evidence>
<organism evidence="19 20">
    <name type="scientific">Ramlibacter humi</name>
    <dbReference type="NCBI Taxonomy" id="2530451"/>
    <lineage>
        <taxon>Bacteria</taxon>
        <taxon>Pseudomonadati</taxon>
        <taxon>Pseudomonadota</taxon>
        <taxon>Betaproteobacteria</taxon>
        <taxon>Burkholderiales</taxon>
        <taxon>Comamonadaceae</taxon>
        <taxon>Ramlibacter</taxon>
    </lineage>
</organism>
<dbReference type="Proteomes" id="UP000297839">
    <property type="component" value="Unassembled WGS sequence"/>
</dbReference>
<dbReference type="InterPro" id="IPR050351">
    <property type="entry name" value="BphY/WalK/GraS-like"/>
</dbReference>
<dbReference type="SUPFAM" id="SSF55874">
    <property type="entry name" value="ATPase domain of HSP90 chaperone/DNA topoisomerase II/histidine kinase"/>
    <property type="match status" value="1"/>
</dbReference>
<dbReference type="InterPro" id="IPR036097">
    <property type="entry name" value="HisK_dim/P_sf"/>
</dbReference>
<dbReference type="InterPro" id="IPR003661">
    <property type="entry name" value="HisK_dim/P_dom"/>
</dbReference>
<dbReference type="InterPro" id="IPR005467">
    <property type="entry name" value="His_kinase_dom"/>
</dbReference>
<dbReference type="GO" id="GO:0005524">
    <property type="term" value="F:ATP binding"/>
    <property type="evidence" value="ECO:0007669"/>
    <property type="project" value="UniProtKB-KW"/>
</dbReference>
<dbReference type="OrthoDB" id="9813151at2"/>
<dbReference type="GO" id="GO:0006817">
    <property type="term" value="P:phosphate ion transport"/>
    <property type="evidence" value="ECO:0007669"/>
    <property type="project" value="UniProtKB-KW"/>
</dbReference>
<reference evidence="19 20" key="1">
    <citation type="submission" date="2019-03" db="EMBL/GenBank/DDBJ databases">
        <title>Ramlibacter sp. 18x22-1, whole genome shotgun sequence.</title>
        <authorList>
            <person name="Zhang X."/>
            <person name="Feng G."/>
            <person name="Zhu H."/>
        </authorList>
    </citation>
    <scope>NUCLEOTIDE SEQUENCE [LARGE SCALE GENOMIC DNA]</scope>
    <source>
        <strain evidence="19 20">18x22-1</strain>
    </source>
</reference>
<feature type="domain" description="Histidine kinase" evidence="18">
    <location>
        <begin position="212"/>
        <end position="432"/>
    </location>
</feature>
<dbReference type="FunFam" id="1.10.287.130:FF:000008">
    <property type="entry name" value="Two-component sensor histidine kinase"/>
    <property type="match status" value="1"/>
</dbReference>
<sequence>MFWRVASFLFCQLVGGLAGWWLAGDAGAEVGIILGGVTWFVFDLLRAARFLRWLRRGAESEVPVRSGLWGESGERVRKALRARDRATQEAGERLQAFLAAIQASPNGVVLLDAEGRIEWCNETAGAHLGIDPQRDLLQLIGNLLRDPAFAAYQGQADYSRDVVVTGRDSSPSRPLRVSVQLHPYGHGRKLLLSRDVTSVEQAEAMRRDFVANVSHEIRTPLTVLGGFIETLQNLPLPEVDRARYLDLMAQQAQRMQTLVSDLLTLSRLEGSPLPGLSDWTPVRQLMTQCEQEARALSAVLGKATHEFSFDVAEDAELAGSPSELLSAMSNLVSNAVRYTPAGGRIQVVWRALADGRAEFAVRDTGPGVAPEHLPRLTERFYRVDRSRSRETGGTGLGLAIVKHVVQRHGAELRIDSTLGAGSTFAIAFPAARLRMVRRAANDASARPATAAP</sequence>
<keyword evidence="14" id="KW-1133">Transmembrane helix</keyword>
<dbReference type="SUPFAM" id="SSF55785">
    <property type="entry name" value="PYP-like sensor domain (PAS domain)"/>
    <property type="match status" value="1"/>
</dbReference>
<dbReference type="GO" id="GO:0016036">
    <property type="term" value="P:cellular response to phosphate starvation"/>
    <property type="evidence" value="ECO:0007669"/>
    <property type="project" value="TreeGrafter"/>
</dbReference>
<evidence type="ECO:0000256" key="4">
    <source>
        <dbReference type="ARBA" id="ARBA00019665"/>
    </source>
</evidence>
<dbReference type="Gene3D" id="1.10.287.130">
    <property type="match status" value="1"/>
</dbReference>
<evidence type="ECO:0000256" key="17">
    <source>
        <dbReference type="ARBA" id="ARBA00025207"/>
    </source>
</evidence>
<dbReference type="InterPro" id="IPR035965">
    <property type="entry name" value="PAS-like_dom_sf"/>
</dbReference>
<comment type="subcellular location">
    <subcellularLocation>
        <location evidence="2">Cell inner membrane</location>
        <topology evidence="2">Multi-pass membrane protein</topology>
    </subcellularLocation>
</comment>
<dbReference type="PROSITE" id="PS50109">
    <property type="entry name" value="HIS_KIN"/>
    <property type="match status" value="1"/>
</dbReference>
<evidence type="ECO:0000256" key="10">
    <source>
        <dbReference type="ARBA" id="ARBA00022692"/>
    </source>
</evidence>
<dbReference type="InterPro" id="IPR004358">
    <property type="entry name" value="Sig_transdc_His_kin-like_C"/>
</dbReference>
<dbReference type="InterPro" id="IPR036890">
    <property type="entry name" value="HATPase_C_sf"/>
</dbReference>
<protein>
    <recommendedName>
        <fullName evidence="4">Phosphate regulon sensor protein PhoR</fullName>
        <ecNumber evidence="3">2.7.13.3</ecNumber>
    </recommendedName>
</protein>
<dbReference type="GO" id="GO:0004721">
    <property type="term" value="F:phosphoprotein phosphatase activity"/>
    <property type="evidence" value="ECO:0007669"/>
    <property type="project" value="InterPro"/>
</dbReference>
<dbReference type="CDD" id="cd00130">
    <property type="entry name" value="PAS"/>
    <property type="match status" value="1"/>
</dbReference>
<evidence type="ECO:0000256" key="13">
    <source>
        <dbReference type="ARBA" id="ARBA00022840"/>
    </source>
</evidence>
<comment type="catalytic activity">
    <reaction evidence="1">
        <text>ATP + protein L-histidine = ADP + protein N-phospho-L-histidine.</text>
        <dbReference type="EC" id="2.7.13.3"/>
    </reaction>
</comment>
<evidence type="ECO:0000313" key="19">
    <source>
        <dbReference type="EMBL" id="TFZ08054.1"/>
    </source>
</evidence>
<evidence type="ECO:0000256" key="11">
    <source>
        <dbReference type="ARBA" id="ARBA00022741"/>
    </source>
</evidence>
<dbReference type="GO" id="GO:0000155">
    <property type="term" value="F:phosphorelay sensor kinase activity"/>
    <property type="evidence" value="ECO:0007669"/>
    <property type="project" value="InterPro"/>
</dbReference>
<keyword evidence="12 19" id="KW-0418">Kinase</keyword>
<keyword evidence="20" id="KW-1185">Reference proteome</keyword>
<dbReference type="SMART" id="SM00387">
    <property type="entry name" value="HATPase_c"/>
    <property type="match status" value="1"/>
</dbReference>
<dbReference type="InterPro" id="IPR021766">
    <property type="entry name" value="PhoR_N"/>
</dbReference>
<evidence type="ECO:0000256" key="8">
    <source>
        <dbReference type="ARBA" id="ARBA00022592"/>
    </source>
</evidence>
<keyword evidence="9" id="KW-0808">Transferase</keyword>
<dbReference type="Gene3D" id="3.30.565.10">
    <property type="entry name" value="Histidine kinase-like ATPase, C-terminal domain"/>
    <property type="match status" value="1"/>
</dbReference>
<keyword evidence="6" id="KW-1003">Cell membrane</keyword>
<dbReference type="NCBIfam" id="TIGR02966">
    <property type="entry name" value="phoR_proteo"/>
    <property type="match status" value="1"/>
</dbReference>
<dbReference type="SUPFAM" id="SSF47384">
    <property type="entry name" value="Homodimeric domain of signal transducing histidine kinase"/>
    <property type="match status" value="1"/>
</dbReference>
<dbReference type="GO" id="GO:0005886">
    <property type="term" value="C:plasma membrane"/>
    <property type="evidence" value="ECO:0007669"/>
    <property type="project" value="UniProtKB-SubCell"/>
</dbReference>
<keyword evidence="8" id="KW-0592">Phosphate transport</keyword>
<evidence type="ECO:0000256" key="5">
    <source>
        <dbReference type="ARBA" id="ARBA00022448"/>
    </source>
</evidence>
<gene>
    <name evidence="19" type="primary">phoR</name>
    <name evidence="19" type="ORF">EZ216_02485</name>
</gene>
<dbReference type="Pfam" id="PF02518">
    <property type="entry name" value="HATPase_c"/>
    <property type="match status" value="1"/>
</dbReference>
<keyword evidence="13" id="KW-0067">ATP-binding</keyword>
<keyword evidence="10" id="KW-0812">Transmembrane</keyword>
<name>A0A4Z0CAL4_9BURK</name>
<proteinExistence type="predicted"/>
<dbReference type="EMBL" id="SMLK01000001">
    <property type="protein sequence ID" value="TFZ08054.1"/>
    <property type="molecule type" value="Genomic_DNA"/>
</dbReference>
<evidence type="ECO:0000259" key="18">
    <source>
        <dbReference type="PROSITE" id="PS50109"/>
    </source>
</evidence>
<dbReference type="Pfam" id="PF13188">
    <property type="entry name" value="PAS_8"/>
    <property type="match status" value="1"/>
</dbReference>
<evidence type="ECO:0000256" key="14">
    <source>
        <dbReference type="ARBA" id="ARBA00022989"/>
    </source>
</evidence>
<keyword evidence="5" id="KW-0813">Transport</keyword>